<dbReference type="Proteomes" id="UP000708208">
    <property type="component" value="Unassembled WGS sequence"/>
</dbReference>
<proteinExistence type="predicted"/>
<sequence length="78" mass="9150">PLKKRRLENSMEEVNEKIMKFLDTPEPTRTPNDKYTDRLGDRLNKLPAATAAHVCLKIENLMYEVEFPQFESGEVYYS</sequence>
<keyword evidence="2" id="KW-1185">Reference proteome</keyword>
<reference evidence="1" key="1">
    <citation type="submission" date="2021-06" db="EMBL/GenBank/DDBJ databases">
        <authorList>
            <person name="Hodson N. C."/>
            <person name="Mongue J. A."/>
            <person name="Jaron S. K."/>
        </authorList>
    </citation>
    <scope>NUCLEOTIDE SEQUENCE</scope>
</reference>
<dbReference type="EMBL" id="CAJVCH010061591">
    <property type="protein sequence ID" value="CAG7719467.1"/>
    <property type="molecule type" value="Genomic_DNA"/>
</dbReference>
<dbReference type="AlphaFoldDB" id="A0A8J2JII4"/>
<organism evidence="1 2">
    <name type="scientific">Allacma fusca</name>
    <dbReference type="NCBI Taxonomy" id="39272"/>
    <lineage>
        <taxon>Eukaryota</taxon>
        <taxon>Metazoa</taxon>
        <taxon>Ecdysozoa</taxon>
        <taxon>Arthropoda</taxon>
        <taxon>Hexapoda</taxon>
        <taxon>Collembola</taxon>
        <taxon>Symphypleona</taxon>
        <taxon>Sminthuridae</taxon>
        <taxon>Allacma</taxon>
    </lineage>
</organism>
<gene>
    <name evidence="1" type="ORF">AFUS01_LOCUS8791</name>
</gene>
<feature type="non-terminal residue" evidence="1">
    <location>
        <position position="1"/>
    </location>
</feature>
<accession>A0A8J2JII4</accession>
<dbReference type="OrthoDB" id="8195830at2759"/>
<evidence type="ECO:0000313" key="2">
    <source>
        <dbReference type="Proteomes" id="UP000708208"/>
    </source>
</evidence>
<name>A0A8J2JII4_9HEXA</name>
<comment type="caution">
    <text evidence="1">The sequence shown here is derived from an EMBL/GenBank/DDBJ whole genome shotgun (WGS) entry which is preliminary data.</text>
</comment>
<protein>
    <submittedName>
        <fullName evidence="1">Uncharacterized protein</fullName>
    </submittedName>
</protein>
<evidence type="ECO:0000313" key="1">
    <source>
        <dbReference type="EMBL" id="CAG7719467.1"/>
    </source>
</evidence>